<dbReference type="SUPFAM" id="SSF100934">
    <property type="entry name" value="Heat shock protein 70kD (HSP70), C-terminal subdomain"/>
    <property type="match status" value="1"/>
</dbReference>
<dbReference type="PRINTS" id="PR00301">
    <property type="entry name" value="HEATSHOCK70"/>
</dbReference>
<dbReference type="Pfam" id="PF00012">
    <property type="entry name" value="HSP70"/>
    <property type="match status" value="1"/>
</dbReference>
<feature type="compositionally biased region" description="Low complexity" evidence="5">
    <location>
        <begin position="824"/>
        <end position="836"/>
    </location>
</feature>
<dbReference type="InterPro" id="IPR013126">
    <property type="entry name" value="Hsp_70_fam"/>
</dbReference>
<dbReference type="EMBL" id="OZ037953">
    <property type="protein sequence ID" value="CAL1698246.1"/>
    <property type="molecule type" value="Genomic_DNA"/>
</dbReference>
<dbReference type="InterPro" id="IPR029048">
    <property type="entry name" value="HSP70_C_sf"/>
</dbReference>
<evidence type="ECO:0000256" key="6">
    <source>
        <dbReference type="SAM" id="SignalP"/>
    </source>
</evidence>
<feature type="region of interest" description="Disordered" evidence="5">
    <location>
        <begin position="810"/>
        <end position="866"/>
    </location>
</feature>
<feature type="compositionally biased region" description="Low complexity" evidence="5">
    <location>
        <begin position="568"/>
        <end position="581"/>
    </location>
</feature>
<evidence type="ECO:0000313" key="7">
    <source>
        <dbReference type="EMBL" id="CAL1698246.1"/>
    </source>
</evidence>
<name>A0ABP1CRF5_9APHY</name>
<feature type="compositionally biased region" description="Basic residues" evidence="5">
    <location>
        <begin position="813"/>
        <end position="823"/>
    </location>
</feature>
<feature type="compositionally biased region" description="Low complexity" evidence="5">
    <location>
        <begin position="848"/>
        <end position="860"/>
    </location>
</feature>
<evidence type="ECO:0000256" key="2">
    <source>
        <dbReference type="ARBA" id="ARBA00022824"/>
    </source>
</evidence>
<keyword evidence="6" id="KW-0732">Signal</keyword>
<evidence type="ECO:0000256" key="5">
    <source>
        <dbReference type="SAM" id="MobiDB-lite"/>
    </source>
</evidence>
<dbReference type="Gene3D" id="3.30.30.30">
    <property type="match status" value="1"/>
</dbReference>
<gene>
    <name evidence="7" type="ORF">GFSPODELE1_LOCUS2068</name>
</gene>
<dbReference type="CDD" id="cd10230">
    <property type="entry name" value="ASKHA_NBD_HSP70_HYOU1"/>
    <property type="match status" value="1"/>
</dbReference>
<dbReference type="PANTHER" id="PTHR45639">
    <property type="entry name" value="HSC70CB, ISOFORM G-RELATED"/>
    <property type="match status" value="1"/>
</dbReference>
<feature type="compositionally biased region" description="Basic and acidic residues" evidence="5">
    <location>
        <begin position="584"/>
        <end position="593"/>
    </location>
</feature>
<protein>
    <recommendedName>
        <fullName evidence="9">Actin-like ATPase domain-containing protein</fullName>
    </recommendedName>
</protein>
<keyword evidence="1" id="KW-0547">Nucleotide-binding</keyword>
<evidence type="ECO:0000313" key="8">
    <source>
        <dbReference type="Proteomes" id="UP001497453"/>
    </source>
</evidence>
<dbReference type="Gene3D" id="3.30.420.40">
    <property type="match status" value="2"/>
</dbReference>
<evidence type="ECO:0008006" key="9">
    <source>
        <dbReference type="Google" id="ProtNLM"/>
    </source>
</evidence>
<keyword evidence="4" id="KW-0143">Chaperone</keyword>
<dbReference type="Gene3D" id="3.90.640.10">
    <property type="entry name" value="Actin, Chain A, domain 4"/>
    <property type="match status" value="1"/>
</dbReference>
<keyword evidence="8" id="KW-1185">Reference proteome</keyword>
<feature type="signal peptide" evidence="6">
    <location>
        <begin position="1"/>
        <end position="21"/>
    </location>
</feature>
<dbReference type="Gene3D" id="2.60.34.10">
    <property type="entry name" value="Substrate Binding Domain Of DNAk, Chain A, domain 1"/>
    <property type="match status" value="1"/>
</dbReference>
<feature type="compositionally biased region" description="Gly residues" evidence="5">
    <location>
        <begin position="837"/>
        <end position="847"/>
    </location>
</feature>
<dbReference type="PANTHER" id="PTHR45639:SF3">
    <property type="entry name" value="HYPOXIA UP-REGULATED PROTEIN 1"/>
    <property type="match status" value="1"/>
</dbReference>
<evidence type="ECO:0000256" key="1">
    <source>
        <dbReference type="ARBA" id="ARBA00022741"/>
    </source>
</evidence>
<sequence>MNRLLLGLLLCLSFWSHTTLASLLAIDYGTDWIKASLMSPGVPFDVLLNRDSKRKIQSSVGWKKEDRLFGSDAFNIAGRYPTDTFSALKYLHGAPFDSPTVSFYTSLSTADLAKTSRGTVAARRSDGSEWSVEELIAMQLGYVRDLAESAVNGEKVTDVILTVPPYFTQHERDAVIDAVEIAGMRTLALVHDGSSVAINYAMTRTFSDVPEHHIIYDAGASAIRATIASFSSVDSKSKNAGTSINIAGVGFERQVGGNELDRRLREILIKDFARKHKQDVRSDKRALAKLWKEANRVKTILSANADAVASVESLTNDIDYRSKVTRAEFESACRDLTGRFAKPIFDALANADMTLDNITSVILTGGSSRTPMVQAAVTAAVGKARIAQNVNADEASVLGAALHGAGLSRQFKTKDIRLTDIGPYDIQVSYIAEAKNENSKPRTINTLVFPAGSKAGSRKTLTFKRKDDFNVKLTYRSPPVPGYPSDILEAEIKGIPEALKNLTDLGAVDPVVKATVVLSESGFVSVQDPVAFGEIKDDSLSGKLKGLFGGSGSSSEETTADKETLARSESSSVPSSSQEPSATPEKKPAKKDNTIPLELKINLASVPPMSVAEKRAARDRLIAIDRLEAAKHAREEARNSLEGYLYRVRDLLEDGASDSPFVKCSQEKERQAMQKKLQEGFAWLSEHGDDASTKDFIEQRSALEVMEKPIIHRYQEIEEFPKALNTSQMWNWSTRLFITEAKANLTASQDSDIPPRYTKEEIESLEKTLKEHERWMNEMVEKQKSVEMNEDPILESSVLREKVKPLETQLQKLLKKKAPRIPKKSGTASSTTAASSGTGGSKSGGGSSSPSSSSSSSSSSQGHDEL</sequence>
<dbReference type="InterPro" id="IPR029047">
    <property type="entry name" value="HSP70_peptide-bd_sf"/>
</dbReference>
<dbReference type="SUPFAM" id="SSF53067">
    <property type="entry name" value="Actin-like ATPase domain"/>
    <property type="match status" value="2"/>
</dbReference>
<organism evidence="7 8">
    <name type="scientific">Somion occarium</name>
    <dbReference type="NCBI Taxonomy" id="3059160"/>
    <lineage>
        <taxon>Eukaryota</taxon>
        <taxon>Fungi</taxon>
        <taxon>Dikarya</taxon>
        <taxon>Basidiomycota</taxon>
        <taxon>Agaricomycotina</taxon>
        <taxon>Agaricomycetes</taxon>
        <taxon>Polyporales</taxon>
        <taxon>Cerrenaceae</taxon>
        <taxon>Somion</taxon>
    </lineage>
</organism>
<evidence type="ECO:0000256" key="4">
    <source>
        <dbReference type="ARBA" id="ARBA00023186"/>
    </source>
</evidence>
<proteinExistence type="predicted"/>
<dbReference type="Proteomes" id="UP001497453">
    <property type="component" value="Chromosome 10"/>
</dbReference>
<accession>A0ABP1CRF5</accession>
<evidence type="ECO:0000256" key="3">
    <source>
        <dbReference type="ARBA" id="ARBA00022840"/>
    </source>
</evidence>
<feature type="region of interest" description="Disordered" evidence="5">
    <location>
        <begin position="548"/>
        <end position="594"/>
    </location>
</feature>
<keyword evidence="3" id="KW-0067">ATP-binding</keyword>
<keyword evidence="2" id="KW-0256">Endoplasmic reticulum</keyword>
<dbReference type="InterPro" id="IPR043129">
    <property type="entry name" value="ATPase_NBD"/>
</dbReference>
<feature type="chain" id="PRO_5045712892" description="Actin-like ATPase domain-containing protein" evidence="6">
    <location>
        <begin position="22"/>
        <end position="866"/>
    </location>
</feature>
<reference evidence="8" key="1">
    <citation type="submission" date="2024-04" db="EMBL/GenBank/DDBJ databases">
        <authorList>
            <person name="Shaw F."/>
            <person name="Minotto A."/>
        </authorList>
    </citation>
    <scope>NUCLEOTIDE SEQUENCE [LARGE SCALE GENOMIC DNA]</scope>
</reference>
<dbReference type="Gene3D" id="1.20.1270.10">
    <property type="match status" value="1"/>
</dbReference>